<evidence type="ECO:0000313" key="9">
    <source>
        <dbReference type="Proteomes" id="UP000250550"/>
    </source>
</evidence>
<dbReference type="Proteomes" id="UP000220157">
    <property type="component" value="Unassembled WGS sequence"/>
</dbReference>
<evidence type="ECO:0000313" key="3">
    <source>
        <dbReference type="EMBL" id="PDX75136.1"/>
    </source>
</evidence>
<dbReference type="RefSeq" id="WP_005921452.1">
    <property type="nucleotide sequence ID" value="NZ_CABKNH010000015.1"/>
</dbReference>
<evidence type="ECO:0000313" key="12">
    <source>
        <dbReference type="Proteomes" id="UP000462091"/>
    </source>
</evidence>
<dbReference type="EMBL" id="NMTW01000041">
    <property type="protein sequence ID" value="PDX75136.1"/>
    <property type="molecule type" value="Genomic_DNA"/>
</dbReference>
<dbReference type="Proteomes" id="UP000250550">
    <property type="component" value="Unassembled WGS sequence"/>
</dbReference>
<dbReference type="EMBL" id="PRLF01000008">
    <property type="protein sequence ID" value="RAW65263.1"/>
    <property type="molecule type" value="Genomic_DNA"/>
</dbReference>
<accession>A0A2A7A7M8</accession>
<comment type="caution">
    <text evidence="3">The sequence shown here is derived from an EMBL/GenBank/DDBJ whole genome shotgun (WGS) entry which is preliminary data.</text>
</comment>
<dbReference type="Proteomes" id="UP000260782">
    <property type="component" value="Unassembled WGS sequence"/>
</dbReference>
<gene>
    <name evidence="4" type="ORF">C4N21_07755</name>
    <name evidence="2" type="ORF">CGS55_08995</name>
    <name evidence="3" type="ORF">CGS56_09980</name>
    <name evidence="6" type="ORF">DWZ04_13340</name>
    <name evidence="5" type="ORF">DWZ25_11370</name>
    <name evidence="1" type="ORF">GKE10_08530</name>
</gene>
<proteinExistence type="predicted"/>
<dbReference type="EMBL" id="NMTV01000053">
    <property type="protein sequence ID" value="PDX72205.1"/>
    <property type="molecule type" value="Genomic_DNA"/>
</dbReference>
<evidence type="ECO:0000313" key="10">
    <source>
        <dbReference type="Proteomes" id="UP000260782"/>
    </source>
</evidence>
<dbReference type="Proteomes" id="UP000462091">
    <property type="component" value="Unassembled WGS sequence"/>
</dbReference>
<evidence type="ECO:0000313" key="11">
    <source>
        <dbReference type="Proteomes" id="UP000260783"/>
    </source>
</evidence>
<evidence type="ECO:0000313" key="2">
    <source>
        <dbReference type="EMBL" id="PDX72205.1"/>
    </source>
</evidence>
<sequence length="262" mass="28504">MENKNTSRVVIGVLVVLVLLLGGYIAVSGGKSAATANGASEAAALPMETYQAQYVKPETPIDRSKNVTLPGWGGFTIPAKTKKITQGFEFHNPAENLWYEDWVSLDGTTLEKLVVDSGQTTELSHYLRLAGIQAEVTKVLDADPAYFEIQKTDAGAYTIEAVKGYKGEKTLTVQTDDGKQYTLTLTGKEECYYIAFGLYLEDGDELLFQSGLVAPGLYVQKMEMTRALAPGEYPAYVVCQPYLSDRTTKTNSGIVKLTLTVG</sequence>
<dbReference type="EMBL" id="WKQM01000015">
    <property type="protein sequence ID" value="MSC51948.1"/>
    <property type="molecule type" value="Genomic_DNA"/>
</dbReference>
<evidence type="ECO:0000313" key="8">
    <source>
        <dbReference type="Proteomes" id="UP000220157"/>
    </source>
</evidence>
<dbReference type="GeneID" id="75067342"/>
<dbReference type="Proteomes" id="UP000260783">
    <property type="component" value="Unassembled WGS sequence"/>
</dbReference>
<reference evidence="1 12" key="5">
    <citation type="journal article" date="2019" name="Nat. Med.">
        <title>A library of human gut bacterial isolates paired with longitudinal multiomics data enables mechanistic microbiome research.</title>
        <authorList>
            <person name="Poyet M."/>
            <person name="Groussin M."/>
            <person name="Gibbons S.M."/>
            <person name="Avila-Pacheco J."/>
            <person name="Jiang X."/>
            <person name="Kearney S.M."/>
            <person name="Perrotta A.R."/>
            <person name="Berdy B."/>
            <person name="Zhao S."/>
            <person name="Lieberman T.D."/>
            <person name="Swanson P.K."/>
            <person name="Smith M."/>
            <person name="Roesemann S."/>
            <person name="Alexander J.E."/>
            <person name="Rich S.A."/>
            <person name="Livny J."/>
            <person name="Vlamakis H."/>
            <person name="Clish C."/>
            <person name="Bullock K."/>
            <person name="Deik A."/>
            <person name="Scott J."/>
            <person name="Pierce K.A."/>
            <person name="Xavier R.J."/>
            <person name="Alm E.J."/>
        </authorList>
    </citation>
    <scope>NUCLEOTIDE SEQUENCE [LARGE SCALE GENOMIC DNA]</scope>
    <source>
        <strain evidence="1 12">BIOML-B1</strain>
    </source>
</reference>
<evidence type="ECO:0000313" key="4">
    <source>
        <dbReference type="EMBL" id="RAW65263.1"/>
    </source>
</evidence>
<reference evidence="10 11" key="4">
    <citation type="submission" date="2018-08" db="EMBL/GenBank/DDBJ databases">
        <title>A genome reference for cultivated species of the human gut microbiota.</title>
        <authorList>
            <person name="Zou Y."/>
            <person name="Xue W."/>
            <person name="Luo G."/>
        </authorList>
    </citation>
    <scope>NUCLEOTIDE SEQUENCE [LARGE SCALE GENOMIC DNA]</scope>
    <source>
        <strain evidence="6 11">AF29-11BH</strain>
        <strain evidence="5 10">AF31-14AC</strain>
    </source>
</reference>
<reference evidence="7 8" key="1">
    <citation type="journal article" date="2017" name="Front. Microbiol.">
        <title>New Insights into the Diversity of the Genus Faecalibacterium.</title>
        <authorList>
            <person name="Benevides L."/>
            <person name="Burman S."/>
            <person name="Martin R."/>
            <person name="Robert V."/>
            <person name="Thomas M."/>
            <person name="Miquel S."/>
            <person name="Chain F."/>
            <person name="Sokol H."/>
            <person name="Bermudez-Humaran L.G."/>
            <person name="Morrison M."/>
            <person name="Langella P."/>
            <person name="Azevedo V.A."/>
            <person name="Chatel J.M."/>
            <person name="Soares S."/>
        </authorList>
    </citation>
    <scope>NUCLEOTIDE SEQUENCE [LARGE SCALE GENOMIC DNA]</scope>
    <source>
        <strain evidence="2 7">CNCM I 4546</strain>
        <strain evidence="3 8">CNCM I 4573</strain>
    </source>
</reference>
<reference evidence="3" key="2">
    <citation type="submission" date="2017-07" db="EMBL/GenBank/DDBJ databases">
        <authorList>
            <person name="Sun Z.S."/>
            <person name="Albrecht U."/>
            <person name="Echele G."/>
            <person name="Lee C.C."/>
        </authorList>
    </citation>
    <scope>NUCLEOTIDE SEQUENCE</scope>
    <source>
        <strain evidence="2">CNCM I 4546</strain>
        <strain evidence="3">CNCM I 4573</strain>
    </source>
</reference>
<name>A0A2A7A7M8_9FIRM</name>
<dbReference type="EMBL" id="QVES01000013">
    <property type="protein sequence ID" value="RGB84045.1"/>
    <property type="molecule type" value="Genomic_DNA"/>
</dbReference>
<evidence type="ECO:0000313" key="6">
    <source>
        <dbReference type="EMBL" id="RGB94617.1"/>
    </source>
</evidence>
<evidence type="ECO:0000313" key="1">
    <source>
        <dbReference type="EMBL" id="MSC51948.1"/>
    </source>
</evidence>
<reference evidence="4 9" key="3">
    <citation type="submission" date="2018-02" db="EMBL/GenBank/DDBJ databases">
        <title>Complete genome sequencing of Faecalibacterium prausnitzii strains isolated from the human gut.</title>
        <authorList>
            <person name="Fitzgerald B.C."/>
            <person name="Shkoporov A.N."/>
            <person name="Ross P.R."/>
            <person name="Hill C."/>
        </authorList>
    </citation>
    <scope>NUCLEOTIDE SEQUENCE [LARGE SCALE GENOMIC DNA]</scope>
    <source>
        <strain evidence="4 9">APC924/119</strain>
    </source>
</reference>
<evidence type="ECO:0000313" key="7">
    <source>
        <dbReference type="Proteomes" id="UP000219901"/>
    </source>
</evidence>
<evidence type="ECO:0000313" key="5">
    <source>
        <dbReference type="EMBL" id="RGB84045.1"/>
    </source>
</evidence>
<protein>
    <submittedName>
        <fullName evidence="3">Uncharacterized protein</fullName>
    </submittedName>
</protein>
<dbReference type="Proteomes" id="UP000219901">
    <property type="component" value="Unassembled WGS sequence"/>
</dbReference>
<organism evidence="3 8">
    <name type="scientific">Faecalibacterium prausnitzii</name>
    <dbReference type="NCBI Taxonomy" id="853"/>
    <lineage>
        <taxon>Bacteria</taxon>
        <taxon>Bacillati</taxon>
        <taxon>Bacillota</taxon>
        <taxon>Clostridia</taxon>
        <taxon>Eubacteriales</taxon>
        <taxon>Oscillospiraceae</taxon>
        <taxon>Faecalibacterium</taxon>
    </lineage>
</organism>
<dbReference type="EMBL" id="QVEW01000017">
    <property type="protein sequence ID" value="RGB94617.1"/>
    <property type="molecule type" value="Genomic_DNA"/>
</dbReference>
<dbReference type="AlphaFoldDB" id="A0A2A7A7M8"/>